<dbReference type="GO" id="GO:0000049">
    <property type="term" value="F:tRNA binding"/>
    <property type="evidence" value="ECO:0007669"/>
    <property type="project" value="TreeGrafter"/>
</dbReference>
<reference evidence="13 14" key="1">
    <citation type="submission" date="2016-09" db="EMBL/GenBank/DDBJ databases">
        <authorList>
            <person name="Capua I."/>
            <person name="De Benedictis P."/>
            <person name="Joannis T."/>
            <person name="Lombin L.H."/>
            <person name="Cattoli G."/>
        </authorList>
    </citation>
    <scope>NUCLEOTIDE SEQUENCE [LARGE SCALE GENOMIC DNA]</scope>
    <source>
        <strain evidence="13 14">GluBS11</strain>
    </source>
</reference>
<dbReference type="GO" id="GO:0000166">
    <property type="term" value="F:nucleotide binding"/>
    <property type="evidence" value="ECO:0007669"/>
    <property type="project" value="UniProtKB-KW"/>
</dbReference>
<dbReference type="GO" id="GO:0008033">
    <property type="term" value="P:tRNA processing"/>
    <property type="evidence" value="ECO:0007669"/>
    <property type="project" value="UniProtKB-KW"/>
</dbReference>
<dbReference type="Gene3D" id="3.30.460.10">
    <property type="entry name" value="Beta Polymerase, domain 2"/>
    <property type="match status" value="1"/>
</dbReference>
<evidence type="ECO:0000259" key="11">
    <source>
        <dbReference type="Pfam" id="PF12627"/>
    </source>
</evidence>
<dbReference type="InterPro" id="IPR002646">
    <property type="entry name" value="PolA_pol_head_dom"/>
</dbReference>
<dbReference type="AlphaFoldDB" id="A0A1D3TYL7"/>
<dbReference type="InterPro" id="IPR032810">
    <property type="entry name" value="CCA-adding_enz_C"/>
</dbReference>
<keyword evidence="2 9" id="KW-0808">Transferase</keyword>
<name>A0A1D3TYL7_9FIRM</name>
<feature type="domain" description="Poly A polymerase head" evidence="10">
    <location>
        <begin position="26"/>
        <end position="146"/>
    </location>
</feature>
<feature type="domain" description="CCA-adding enzyme C-terminal" evidence="12">
    <location>
        <begin position="301"/>
        <end position="438"/>
    </location>
</feature>
<evidence type="ECO:0000259" key="10">
    <source>
        <dbReference type="Pfam" id="PF01743"/>
    </source>
</evidence>
<evidence type="ECO:0000259" key="12">
    <source>
        <dbReference type="Pfam" id="PF13735"/>
    </source>
</evidence>
<dbReference type="SUPFAM" id="SSF81301">
    <property type="entry name" value="Nucleotidyltransferase"/>
    <property type="match status" value="1"/>
</dbReference>
<keyword evidence="14" id="KW-1185">Reference proteome</keyword>
<keyword evidence="6" id="KW-0547">Nucleotide-binding</keyword>
<dbReference type="CDD" id="cd05398">
    <property type="entry name" value="NT_ClassII-CCAase"/>
    <property type="match status" value="1"/>
</dbReference>
<dbReference type="NCBIfam" id="NF009814">
    <property type="entry name" value="PRK13299.1"/>
    <property type="match status" value="1"/>
</dbReference>
<dbReference type="EMBL" id="FMKA01000047">
    <property type="protein sequence ID" value="SCP99575.1"/>
    <property type="molecule type" value="Genomic_DNA"/>
</dbReference>
<keyword evidence="7" id="KW-0460">Magnesium</keyword>
<sequence>MDDWKIVLPEKVKIIIDRLQNRGYEAYAVGGCVRDSILGRIPDDWDITTSATPFQVKEIFPRTIDTGIQHGTVTVMMHKEGFEVTTYRIDGEYQDNRRPSEVHFTPDLSEDLRRRDFTINAMAYNDREGIVDRFGGVEDIRNKVIRCVGVPRERFGEDALRILRAVRFSAQLGFGIDAGTREAICELAPNLASISAERIQAELVKLLVSDNPYQLETAYETGITKIILPELDRMMETVQSTPHHCYSVGVHALHSLEHIEADKVLRLAMLLHDVAKPRTETIDEAGRTHYYRHAEEGAVMTKNILKRLRFDNDTMDKVTRLVRWHDYKIEPTPKAVRNSIFKIGEDIFESFLKVRRAAILSQSEYKREEKLAMLAEITQIYKEIMDSRECVSLKTLAVTGKDIIREGVRPGRGIGEILDRLLEIVLENPEFNDKDYLLGEVRKIISGEENS</sequence>
<dbReference type="NCBIfam" id="TIGR00277">
    <property type="entry name" value="HDIG"/>
    <property type="match status" value="1"/>
</dbReference>
<gene>
    <name evidence="13" type="ORF">SAMN05421730_10472</name>
</gene>
<evidence type="ECO:0000256" key="7">
    <source>
        <dbReference type="ARBA" id="ARBA00022842"/>
    </source>
</evidence>
<feature type="domain" description="tRNA nucleotidyltransferase/poly(A) polymerase RNA and SrmB- binding" evidence="11">
    <location>
        <begin position="173"/>
        <end position="234"/>
    </location>
</feature>
<dbReference type="InterPro" id="IPR006675">
    <property type="entry name" value="HDIG_dom"/>
</dbReference>
<protein>
    <submittedName>
        <fullName evidence="13">tRNA nucleotidyltransferase (CCA-adding enzyme)</fullName>
    </submittedName>
</protein>
<dbReference type="PANTHER" id="PTHR46173:SF1">
    <property type="entry name" value="CCA TRNA NUCLEOTIDYLTRANSFERASE 1, MITOCHONDRIAL"/>
    <property type="match status" value="1"/>
</dbReference>
<evidence type="ECO:0000256" key="3">
    <source>
        <dbReference type="ARBA" id="ARBA00022694"/>
    </source>
</evidence>
<keyword evidence="4" id="KW-0548">Nucleotidyltransferase</keyword>
<evidence type="ECO:0000256" key="2">
    <source>
        <dbReference type="ARBA" id="ARBA00022679"/>
    </source>
</evidence>
<comment type="cofactor">
    <cofactor evidence="1">
        <name>Mg(2+)</name>
        <dbReference type="ChEBI" id="CHEBI:18420"/>
    </cofactor>
</comment>
<evidence type="ECO:0000313" key="14">
    <source>
        <dbReference type="Proteomes" id="UP000199315"/>
    </source>
</evidence>
<keyword evidence="5" id="KW-0479">Metal-binding</keyword>
<evidence type="ECO:0000313" key="13">
    <source>
        <dbReference type="EMBL" id="SCP99575.1"/>
    </source>
</evidence>
<evidence type="ECO:0000256" key="6">
    <source>
        <dbReference type="ARBA" id="ARBA00022741"/>
    </source>
</evidence>
<organism evidence="13 14">
    <name type="scientific">Anaerobium acetethylicum</name>
    <dbReference type="NCBI Taxonomy" id="1619234"/>
    <lineage>
        <taxon>Bacteria</taxon>
        <taxon>Bacillati</taxon>
        <taxon>Bacillota</taxon>
        <taxon>Clostridia</taxon>
        <taxon>Lachnospirales</taxon>
        <taxon>Lachnospiraceae</taxon>
        <taxon>Anaerobium</taxon>
    </lineage>
</organism>
<evidence type="ECO:0000256" key="5">
    <source>
        <dbReference type="ARBA" id="ARBA00022723"/>
    </source>
</evidence>
<dbReference type="SUPFAM" id="SSF81891">
    <property type="entry name" value="Poly A polymerase C-terminal region-like"/>
    <property type="match status" value="1"/>
</dbReference>
<proteinExistence type="inferred from homology"/>
<keyword evidence="3" id="KW-0819">tRNA processing</keyword>
<dbReference type="RefSeq" id="WP_091236886.1">
    <property type="nucleotide sequence ID" value="NZ_FMKA01000047.1"/>
</dbReference>
<keyword evidence="8 9" id="KW-0694">RNA-binding</keyword>
<dbReference type="Pfam" id="PF12627">
    <property type="entry name" value="PolyA_pol_RNAbd"/>
    <property type="match status" value="1"/>
</dbReference>
<dbReference type="Proteomes" id="UP000199315">
    <property type="component" value="Unassembled WGS sequence"/>
</dbReference>
<dbReference type="Gene3D" id="1.10.246.80">
    <property type="match status" value="1"/>
</dbReference>
<dbReference type="GO" id="GO:0046872">
    <property type="term" value="F:metal ion binding"/>
    <property type="evidence" value="ECO:0007669"/>
    <property type="project" value="UniProtKB-KW"/>
</dbReference>
<dbReference type="GO" id="GO:0016779">
    <property type="term" value="F:nucleotidyltransferase activity"/>
    <property type="evidence" value="ECO:0007669"/>
    <property type="project" value="UniProtKB-KW"/>
</dbReference>
<evidence type="ECO:0000256" key="9">
    <source>
        <dbReference type="RuleBase" id="RU003953"/>
    </source>
</evidence>
<dbReference type="STRING" id="1619234.SAMN05421730_10472"/>
<dbReference type="Pfam" id="PF01743">
    <property type="entry name" value="PolyA_pol"/>
    <property type="match status" value="1"/>
</dbReference>
<dbReference type="InterPro" id="IPR050264">
    <property type="entry name" value="Bact_CCA-adding_enz_type3_sf"/>
</dbReference>
<evidence type="ECO:0000256" key="8">
    <source>
        <dbReference type="ARBA" id="ARBA00022884"/>
    </source>
</evidence>
<dbReference type="Pfam" id="PF13735">
    <property type="entry name" value="tRNA_NucTran2_2"/>
    <property type="match status" value="1"/>
</dbReference>
<evidence type="ECO:0000256" key="1">
    <source>
        <dbReference type="ARBA" id="ARBA00001946"/>
    </source>
</evidence>
<dbReference type="OrthoDB" id="9805698at2"/>
<dbReference type="PANTHER" id="PTHR46173">
    <property type="entry name" value="CCA TRNA NUCLEOTIDYLTRANSFERASE 1, MITOCHONDRIAL"/>
    <property type="match status" value="1"/>
</dbReference>
<evidence type="ECO:0000256" key="4">
    <source>
        <dbReference type="ARBA" id="ARBA00022695"/>
    </source>
</evidence>
<dbReference type="Gene3D" id="1.10.3090.10">
    <property type="entry name" value="cca-adding enzyme, domain 2"/>
    <property type="match status" value="1"/>
</dbReference>
<comment type="similarity">
    <text evidence="9">Belongs to the tRNA nucleotidyltransferase/poly(A) polymerase family.</text>
</comment>
<dbReference type="InterPro" id="IPR043519">
    <property type="entry name" value="NT_sf"/>
</dbReference>
<dbReference type="InterPro" id="IPR032828">
    <property type="entry name" value="PolyA_RNA-bd"/>
</dbReference>
<accession>A0A1D3TYL7</accession>